<dbReference type="RefSeq" id="WP_377578262.1">
    <property type="nucleotide sequence ID" value="NZ_JBHTMP010000086.1"/>
</dbReference>
<dbReference type="InterPro" id="IPR002575">
    <property type="entry name" value="Aminoglycoside_PTrfase"/>
</dbReference>
<name>A0ABW3YLZ1_9ACTN</name>
<accession>A0ABW3YLZ1</accession>
<evidence type="ECO:0000313" key="2">
    <source>
        <dbReference type="EMBL" id="MFD1325608.1"/>
    </source>
</evidence>
<reference evidence="3" key="1">
    <citation type="journal article" date="2019" name="Int. J. Syst. Evol. Microbiol.">
        <title>The Global Catalogue of Microorganisms (GCM) 10K type strain sequencing project: providing services to taxonomists for standard genome sequencing and annotation.</title>
        <authorList>
            <consortium name="The Broad Institute Genomics Platform"/>
            <consortium name="The Broad Institute Genome Sequencing Center for Infectious Disease"/>
            <person name="Wu L."/>
            <person name="Ma J."/>
        </authorList>
    </citation>
    <scope>NUCLEOTIDE SEQUENCE [LARGE SCALE GENOMIC DNA]</scope>
    <source>
        <strain evidence="3">JCM 31037</strain>
    </source>
</reference>
<dbReference type="InterPro" id="IPR011009">
    <property type="entry name" value="Kinase-like_dom_sf"/>
</dbReference>
<dbReference type="Proteomes" id="UP001597260">
    <property type="component" value="Unassembled WGS sequence"/>
</dbReference>
<comment type="caution">
    <text evidence="2">The sequence shown here is derived from an EMBL/GenBank/DDBJ whole genome shotgun (WGS) entry which is preliminary data.</text>
</comment>
<dbReference type="SUPFAM" id="SSF56112">
    <property type="entry name" value="Protein kinase-like (PK-like)"/>
    <property type="match status" value="1"/>
</dbReference>
<dbReference type="EMBL" id="JBHTMP010000086">
    <property type="protein sequence ID" value="MFD1325608.1"/>
    <property type="molecule type" value="Genomic_DNA"/>
</dbReference>
<gene>
    <name evidence="2" type="ORF">ACFQ4H_31460</name>
</gene>
<dbReference type="Gene3D" id="3.90.1200.10">
    <property type="match status" value="1"/>
</dbReference>
<evidence type="ECO:0000313" key="3">
    <source>
        <dbReference type="Proteomes" id="UP001597260"/>
    </source>
</evidence>
<proteinExistence type="predicted"/>
<keyword evidence="3" id="KW-1185">Reference proteome</keyword>
<dbReference type="Pfam" id="PF01636">
    <property type="entry name" value="APH"/>
    <property type="match status" value="1"/>
</dbReference>
<evidence type="ECO:0000259" key="1">
    <source>
        <dbReference type="Pfam" id="PF01636"/>
    </source>
</evidence>
<sequence>MPPAPDAHILAKAFRLPDPIGPLAPVRYVSSETWRLDTIQGSYFVKRLLVDGWRDQLEQAMAFERQAHHAGLPIPEPIEPTNPAWGLATDLGDTHGVVRVHTWLDSTPLPPDTDHTQWYGATLATLHTLEPAGERRTDTMWPLWYGINAPQTWESWLAAGLGQGRTWAPLLKEQLALVTDLTERIETAYWAADDYVITHRDLVPHNVLMVPDRGPVLIDWDTAGPDSATLETYAAALDYARHTGTPEEPDLTNITAILAAYRSHGGILRPTEFALARRLGVHLARIAERIRITLGLQPGGSIDPAAAQTRLTQQLAALPGFSSRLIRWSQQLTDH</sequence>
<organism evidence="2 3">
    <name type="scientific">Micromonospora sonneratiae</name>
    <dbReference type="NCBI Taxonomy" id="1184706"/>
    <lineage>
        <taxon>Bacteria</taxon>
        <taxon>Bacillati</taxon>
        <taxon>Actinomycetota</taxon>
        <taxon>Actinomycetes</taxon>
        <taxon>Micromonosporales</taxon>
        <taxon>Micromonosporaceae</taxon>
        <taxon>Micromonospora</taxon>
    </lineage>
</organism>
<feature type="domain" description="Aminoglycoside phosphotransferase" evidence="1">
    <location>
        <begin position="30"/>
        <end position="236"/>
    </location>
</feature>
<protein>
    <submittedName>
        <fullName evidence="2">Phosphotransferase enzyme family protein</fullName>
    </submittedName>
</protein>